<comment type="caution">
    <text evidence="1">The sequence shown here is derived from an EMBL/GenBank/DDBJ whole genome shotgun (WGS) entry which is preliminary data.</text>
</comment>
<reference evidence="1" key="1">
    <citation type="submission" date="2023-03" db="EMBL/GenBank/DDBJ databases">
        <title>Chitinimonas shenzhenensis gen. nov., sp. nov., a novel member of family Burkholderiaceae isolated from activated sludge collected in Shen Zhen, China.</title>
        <authorList>
            <person name="Wang X."/>
        </authorList>
    </citation>
    <scope>NUCLEOTIDE SEQUENCE</scope>
    <source>
        <strain evidence="1">DQS-5</strain>
    </source>
</reference>
<gene>
    <name evidence="1" type="ORF">PZA18_06370</name>
</gene>
<keyword evidence="2" id="KW-1185">Reference proteome</keyword>
<dbReference type="RefSeq" id="WP_284099966.1">
    <property type="nucleotide sequence ID" value="NZ_JARRAF010000005.1"/>
</dbReference>
<dbReference type="Proteomes" id="UP001172778">
    <property type="component" value="Unassembled WGS sequence"/>
</dbReference>
<proteinExistence type="predicted"/>
<dbReference type="EMBL" id="JARRAF010000005">
    <property type="protein sequence ID" value="MDK2123669.1"/>
    <property type="molecule type" value="Genomic_DNA"/>
</dbReference>
<evidence type="ECO:0008006" key="3">
    <source>
        <dbReference type="Google" id="ProtNLM"/>
    </source>
</evidence>
<evidence type="ECO:0000313" key="1">
    <source>
        <dbReference type="EMBL" id="MDK2123669.1"/>
    </source>
</evidence>
<protein>
    <recommendedName>
        <fullName evidence="3">Phasin family protein</fullName>
    </recommendedName>
</protein>
<sequence>MLAPLSLLSRQQFEFMSGFADVAVRCFERLSDIQLDAWQENLAEMEEHEINPSPSPSETTQRLSRQIENTVSFSRDWFIAQVQTQTELMLLTERLFSESQRTVLRRIDESSVRQVLEPVRSAVCVSGCAYDSISKATRQVANFASNRMSSAAVNAYHQAKEKLSDTLVA</sequence>
<accession>A0ABT7DV16</accession>
<organism evidence="1 2">
    <name type="scientific">Parachitinimonas caeni</name>
    <dbReference type="NCBI Taxonomy" id="3031301"/>
    <lineage>
        <taxon>Bacteria</taxon>
        <taxon>Pseudomonadati</taxon>
        <taxon>Pseudomonadota</taxon>
        <taxon>Betaproteobacteria</taxon>
        <taxon>Neisseriales</taxon>
        <taxon>Chitinibacteraceae</taxon>
        <taxon>Parachitinimonas</taxon>
    </lineage>
</organism>
<name>A0ABT7DV16_9NEIS</name>
<evidence type="ECO:0000313" key="2">
    <source>
        <dbReference type="Proteomes" id="UP001172778"/>
    </source>
</evidence>